<dbReference type="PROSITE" id="PS00785">
    <property type="entry name" value="5_NUCLEOTIDASE_1"/>
    <property type="match status" value="1"/>
</dbReference>
<evidence type="ECO:0000256" key="4">
    <source>
        <dbReference type="ARBA" id="ARBA00022741"/>
    </source>
</evidence>
<dbReference type="PRINTS" id="PR01607">
    <property type="entry name" value="APYRASEFAMLY"/>
</dbReference>
<dbReference type="PROSITE" id="PS00786">
    <property type="entry name" value="5_NUCLEOTIDASE_2"/>
    <property type="match status" value="1"/>
</dbReference>
<keyword evidence="4 5" id="KW-0547">Nucleotide-binding</keyword>
<sequence>MATQKQYRQGIRFCTTLLATMLLWFGLAYKVHSAQDNSTICLTLLHTNDNHGRFWHNQHGEYGMAARKTLVEQIRAEVAAEGCYTLLLSGGDVNTGVPESDMQDAEPDFKGMSSMGYDAMAVGNHEFDNPLEVIRKQQRWSSFDFLSANIYDSAGERLFKPYKIFDKGGMRVAVVGLITQSTDKIGNPQYVKAFSFVLPEKEMGRLMPKLQEEADLVIALTHMGHDIHSVGTDVALARAVDGIDIIVGGHSQQPVCTDSRGELVANYQPGAPCKPDFENNTWIMQAHEWGKYVGRADFIVGKDAVQLVDYRLIPVNLKTSQSNKQAFVQSRIKPDEDLQAFLQKFHNKGGAALRKVITRAERTFDRRDKRAFPNVSPLGSLITRAFREFTRADIAITNSGGIRDNLYKGDVTVKSLMQVMPFANTVGYVELDGRELRQYLEAIALLPRNERGIQFSGISLTGDGNLSIGDDQRPLDPDRVYRLATNSFLAAGGDGYPPLLGMPTYVDSGVVDFTTVRQLLAGRESISPEEF</sequence>
<evidence type="ECO:0000256" key="1">
    <source>
        <dbReference type="ARBA" id="ARBA00006654"/>
    </source>
</evidence>
<comment type="similarity">
    <text evidence="1 5">Belongs to the 5'-nucleotidase family.</text>
</comment>
<evidence type="ECO:0000313" key="9">
    <source>
        <dbReference type="Proteomes" id="UP001321520"/>
    </source>
</evidence>
<organism evidence="8 9">
    <name type="scientific">Microbulbifer spongiae</name>
    <dbReference type="NCBI Taxonomy" id="2944933"/>
    <lineage>
        <taxon>Bacteria</taxon>
        <taxon>Pseudomonadati</taxon>
        <taxon>Pseudomonadota</taxon>
        <taxon>Gammaproteobacteria</taxon>
        <taxon>Cellvibrionales</taxon>
        <taxon>Microbulbiferaceae</taxon>
        <taxon>Microbulbifer</taxon>
    </lineage>
</organism>
<gene>
    <name evidence="8" type="primary">ushA</name>
    <name evidence="8" type="ORF">M8T91_09220</name>
</gene>
<dbReference type="EC" id="3.6.1.45" evidence="8"/>
<dbReference type="Proteomes" id="UP001321520">
    <property type="component" value="Chromosome"/>
</dbReference>
<dbReference type="InterPro" id="IPR036907">
    <property type="entry name" value="5'-Nucleotdase_C_sf"/>
</dbReference>
<dbReference type="Gene3D" id="3.60.21.10">
    <property type="match status" value="1"/>
</dbReference>
<dbReference type="NCBIfam" id="NF007109">
    <property type="entry name" value="PRK09558.1"/>
    <property type="match status" value="1"/>
</dbReference>
<dbReference type="SUPFAM" id="SSF56300">
    <property type="entry name" value="Metallo-dependent phosphatases"/>
    <property type="match status" value="1"/>
</dbReference>
<keyword evidence="9" id="KW-1185">Reference proteome</keyword>
<dbReference type="EC" id="3.1.3.5" evidence="8"/>
<dbReference type="InterPro" id="IPR004843">
    <property type="entry name" value="Calcineurin-like_PHP"/>
</dbReference>
<dbReference type="Pfam" id="PF02872">
    <property type="entry name" value="5_nucleotid_C"/>
    <property type="match status" value="1"/>
</dbReference>
<dbReference type="Pfam" id="PF00149">
    <property type="entry name" value="Metallophos"/>
    <property type="match status" value="1"/>
</dbReference>
<reference evidence="8 9" key="1">
    <citation type="submission" date="2022-05" db="EMBL/GenBank/DDBJ databases">
        <title>Microbulbifer sp. nov., isolated from sponge.</title>
        <authorList>
            <person name="Gao L."/>
        </authorList>
    </citation>
    <scope>NUCLEOTIDE SEQUENCE [LARGE SCALE GENOMIC DNA]</scope>
    <source>
        <strain evidence="8 9">MI-G</strain>
    </source>
</reference>
<dbReference type="Gene3D" id="3.90.780.10">
    <property type="entry name" value="5'-Nucleotidase, C-terminal domain"/>
    <property type="match status" value="1"/>
</dbReference>
<name>A0ABY9E9F1_9GAMM</name>
<dbReference type="InterPro" id="IPR006146">
    <property type="entry name" value="5'-Nucleotdase_CS"/>
</dbReference>
<evidence type="ECO:0000313" key="8">
    <source>
        <dbReference type="EMBL" id="WKD48134.1"/>
    </source>
</evidence>
<dbReference type="InterPro" id="IPR008334">
    <property type="entry name" value="5'-Nucleotdase_C"/>
</dbReference>
<evidence type="ECO:0000259" key="7">
    <source>
        <dbReference type="Pfam" id="PF02872"/>
    </source>
</evidence>
<evidence type="ECO:0000256" key="5">
    <source>
        <dbReference type="RuleBase" id="RU362119"/>
    </source>
</evidence>
<feature type="domain" description="Calcineurin-like phosphoesterase" evidence="6">
    <location>
        <begin position="43"/>
        <end position="253"/>
    </location>
</feature>
<protein>
    <submittedName>
        <fullName evidence="8">Bifunctional UDP-sugar hydrolase/5'-nucleotidase UshA</fullName>
        <ecNumber evidence="8">3.1.3.5</ecNumber>
        <ecNumber evidence="8">3.6.1.45</ecNumber>
    </submittedName>
</protein>
<feature type="domain" description="5'-Nucleotidase C-terminal" evidence="7">
    <location>
        <begin position="373"/>
        <end position="497"/>
    </location>
</feature>
<dbReference type="EMBL" id="CP098023">
    <property type="protein sequence ID" value="WKD48134.1"/>
    <property type="molecule type" value="Genomic_DNA"/>
</dbReference>
<keyword evidence="2" id="KW-0479">Metal-binding</keyword>
<dbReference type="GO" id="GO:0008253">
    <property type="term" value="F:5'-nucleotidase activity"/>
    <property type="evidence" value="ECO:0007669"/>
    <property type="project" value="UniProtKB-EC"/>
</dbReference>
<dbReference type="PANTHER" id="PTHR11575">
    <property type="entry name" value="5'-NUCLEOTIDASE-RELATED"/>
    <property type="match status" value="1"/>
</dbReference>
<accession>A0ABY9E9F1</accession>
<keyword evidence="5 8" id="KW-0378">Hydrolase</keyword>
<evidence type="ECO:0000256" key="2">
    <source>
        <dbReference type="ARBA" id="ARBA00022723"/>
    </source>
</evidence>
<dbReference type="GO" id="GO:0008768">
    <property type="term" value="F:UDP-sugar diphosphatase activity"/>
    <property type="evidence" value="ECO:0007669"/>
    <property type="project" value="UniProtKB-EC"/>
</dbReference>
<dbReference type="SUPFAM" id="SSF55816">
    <property type="entry name" value="5'-nucleotidase (syn. UDP-sugar hydrolase), C-terminal domain"/>
    <property type="match status" value="1"/>
</dbReference>
<dbReference type="InterPro" id="IPR006179">
    <property type="entry name" value="5_nucleotidase/apyrase"/>
</dbReference>
<proteinExistence type="inferred from homology"/>
<evidence type="ECO:0000256" key="3">
    <source>
        <dbReference type="ARBA" id="ARBA00022729"/>
    </source>
</evidence>
<evidence type="ECO:0000259" key="6">
    <source>
        <dbReference type="Pfam" id="PF00149"/>
    </source>
</evidence>
<dbReference type="RefSeq" id="WP_301413752.1">
    <property type="nucleotide sequence ID" value="NZ_CP098023.1"/>
</dbReference>
<dbReference type="PANTHER" id="PTHR11575:SF46">
    <property type="entry name" value="PROTEIN USHA"/>
    <property type="match status" value="1"/>
</dbReference>
<keyword evidence="3" id="KW-0732">Signal</keyword>
<dbReference type="InterPro" id="IPR029052">
    <property type="entry name" value="Metallo-depent_PP-like"/>
</dbReference>